<dbReference type="Proteomes" id="UP000215289">
    <property type="component" value="Unassembled WGS sequence"/>
</dbReference>
<protein>
    <recommendedName>
        <fullName evidence="4">endo-1,3(4)-beta-glucanase</fullName>
        <ecNumber evidence="4">3.2.1.6</ecNumber>
    </recommendedName>
</protein>
<dbReference type="OrthoDB" id="192832at2759"/>
<evidence type="ECO:0000256" key="4">
    <source>
        <dbReference type="ARBA" id="ARBA00012599"/>
    </source>
</evidence>
<dbReference type="EC" id="3.2.1.6" evidence="4"/>
<keyword evidence="6" id="KW-0325">Glycoprotein</keyword>
<evidence type="ECO:0000256" key="12">
    <source>
        <dbReference type="ARBA" id="ARBA00057650"/>
    </source>
</evidence>
<dbReference type="FunFam" id="2.60.120.200:FF:000114">
    <property type="entry name" value="Probable endo-1,3(4)-beta-glucanase NFIA_089530"/>
    <property type="match status" value="1"/>
</dbReference>
<dbReference type="STRING" id="1245748.A0A229Z112"/>
<keyword evidence="8" id="KW-0136">Cellulose degradation</keyword>
<feature type="domain" description="GH16" evidence="15">
    <location>
        <begin position="75"/>
        <end position="355"/>
    </location>
</feature>
<dbReference type="GO" id="GO:0005886">
    <property type="term" value="C:plasma membrane"/>
    <property type="evidence" value="ECO:0007669"/>
    <property type="project" value="UniProtKB-SubCell"/>
</dbReference>
<reference evidence="16 17" key="1">
    <citation type="submission" date="2018-08" db="EMBL/GenBank/DDBJ databases">
        <title>Draft genome sequences of two Aspergillus turcosus clinical strains isolated from bronchoalveolar lavage fluid: one azole-susceptible and the other azole-resistant.</title>
        <authorList>
            <person name="Parent-Michaud M."/>
            <person name="Dufresne P.J."/>
            <person name="Fournier E."/>
            <person name="Martineau C."/>
            <person name="Moreira S."/>
            <person name="Perkins V."/>
            <person name="De Repentigny L."/>
            <person name="Dufresne S.F."/>
        </authorList>
    </citation>
    <scope>NUCLEOTIDE SEQUENCE [LARGE SCALE GENOMIC DNA]</scope>
    <source>
        <strain evidence="16">HMR AF 1038</strain>
    </source>
</reference>
<gene>
    <name evidence="16" type="ORF">CFD26_100323</name>
</gene>
<dbReference type="InterPro" id="IPR000757">
    <property type="entry name" value="Beta-glucanase-like"/>
</dbReference>
<evidence type="ECO:0000256" key="10">
    <source>
        <dbReference type="ARBA" id="ARBA00023288"/>
    </source>
</evidence>
<keyword evidence="14" id="KW-1133">Transmembrane helix</keyword>
<keyword evidence="14" id="KW-0812">Transmembrane</keyword>
<feature type="transmembrane region" description="Helical" evidence="14">
    <location>
        <begin position="50"/>
        <end position="73"/>
    </location>
</feature>
<dbReference type="CDD" id="cd02181">
    <property type="entry name" value="GH16_fungal_Lam16A_glucanase"/>
    <property type="match status" value="1"/>
</dbReference>
<comment type="function">
    <text evidence="12">Mixed-linked glucanase involved in the degradation of complex natural cellulosic substrates.</text>
</comment>
<evidence type="ECO:0000256" key="11">
    <source>
        <dbReference type="ARBA" id="ARBA00023295"/>
    </source>
</evidence>
<keyword evidence="8" id="KW-0624">Polysaccharide degradation</keyword>
<dbReference type="SUPFAM" id="SSF49899">
    <property type="entry name" value="Concanavalin A-like lectins/glucanases"/>
    <property type="match status" value="1"/>
</dbReference>
<comment type="caution">
    <text evidence="16">The sequence shown here is derived from an EMBL/GenBank/DDBJ whole genome shotgun (WGS) entry which is preliminary data.</text>
</comment>
<comment type="catalytic activity">
    <reaction evidence="1">
        <text>Endohydrolysis of (1-&gt;3)- or (1-&gt;4)-linkages in beta-D-glucans when the glucose residue whose reducing group is involved in the linkage to be hydrolyzed is itself substituted at C-3.</text>
        <dbReference type="EC" id="3.2.1.6"/>
    </reaction>
</comment>
<dbReference type="AlphaFoldDB" id="A0A229Z112"/>
<comment type="subcellular location">
    <subcellularLocation>
        <location evidence="2">Cell membrane</location>
        <topology evidence="2">Lipid-anchor</topology>
        <topology evidence="2">GPI-anchor</topology>
    </subcellularLocation>
</comment>
<dbReference type="Gene3D" id="2.60.120.200">
    <property type="match status" value="1"/>
</dbReference>
<organism evidence="16 17">
    <name type="scientific">Aspergillus turcosus</name>
    <dbReference type="NCBI Taxonomy" id="1245748"/>
    <lineage>
        <taxon>Eukaryota</taxon>
        <taxon>Fungi</taxon>
        <taxon>Dikarya</taxon>
        <taxon>Ascomycota</taxon>
        <taxon>Pezizomycotina</taxon>
        <taxon>Eurotiomycetes</taxon>
        <taxon>Eurotiomycetidae</taxon>
        <taxon>Eurotiales</taxon>
        <taxon>Aspergillaceae</taxon>
        <taxon>Aspergillus</taxon>
        <taxon>Aspergillus subgen. Fumigati</taxon>
    </lineage>
</organism>
<evidence type="ECO:0000256" key="9">
    <source>
        <dbReference type="ARBA" id="ARBA00023136"/>
    </source>
</evidence>
<dbReference type="GO" id="GO:0098552">
    <property type="term" value="C:side of membrane"/>
    <property type="evidence" value="ECO:0007669"/>
    <property type="project" value="UniProtKB-KW"/>
</dbReference>
<keyword evidence="7" id="KW-0378">Hydrolase</keyword>
<accession>A0A229Z112</accession>
<name>A0A229Z112_9EURO</name>
<evidence type="ECO:0000256" key="8">
    <source>
        <dbReference type="ARBA" id="ARBA00023001"/>
    </source>
</evidence>
<dbReference type="EMBL" id="NIDN02000102">
    <property type="protein sequence ID" value="RLL96683.1"/>
    <property type="molecule type" value="Genomic_DNA"/>
</dbReference>
<comment type="similarity">
    <text evidence="3">Belongs to the glycosyl hydrolase 16 family.</text>
</comment>
<proteinExistence type="inferred from homology"/>
<evidence type="ECO:0000256" key="14">
    <source>
        <dbReference type="SAM" id="Phobius"/>
    </source>
</evidence>
<dbReference type="InterPro" id="IPR013320">
    <property type="entry name" value="ConA-like_dom_sf"/>
</dbReference>
<dbReference type="PANTHER" id="PTHR10963">
    <property type="entry name" value="GLYCOSYL HYDROLASE-RELATED"/>
    <property type="match status" value="1"/>
</dbReference>
<evidence type="ECO:0000256" key="3">
    <source>
        <dbReference type="ARBA" id="ARBA00006865"/>
    </source>
</evidence>
<dbReference type="Pfam" id="PF26113">
    <property type="entry name" value="GH16_XgeA"/>
    <property type="match status" value="1"/>
</dbReference>
<keyword evidence="9 14" id="KW-0472">Membrane</keyword>
<dbReference type="PANTHER" id="PTHR10963:SF42">
    <property type="entry name" value="PUTATIVE (AFU_ORTHOLOGUE AFUA_5G02280)-RELATED"/>
    <property type="match status" value="1"/>
</dbReference>
<keyword evidence="6" id="KW-0336">GPI-anchor</keyword>
<dbReference type="PROSITE" id="PS51762">
    <property type="entry name" value="GH16_2"/>
    <property type="match status" value="1"/>
</dbReference>
<keyword evidence="8" id="KW-0119">Carbohydrate metabolism</keyword>
<evidence type="ECO:0000256" key="5">
    <source>
        <dbReference type="ARBA" id="ARBA00022475"/>
    </source>
</evidence>
<keyword evidence="10" id="KW-0449">Lipoprotein</keyword>
<evidence type="ECO:0000256" key="2">
    <source>
        <dbReference type="ARBA" id="ARBA00004609"/>
    </source>
</evidence>
<evidence type="ECO:0000313" key="17">
    <source>
        <dbReference type="Proteomes" id="UP000215289"/>
    </source>
</evidence>
<dbReference type="GO" id="GO:0052861">
    <property type="term" value="F:endo-1,3(4)-beta-glucanase activity"/>
    <property type="evidence" value="ECO:0007669"/>
    <property type="project" value="UniProtKB-EC"/>
</dbReference>
<evidence type="ECO:0000256" key="1">
    <source>
        <dbReference type="ARBA" id="ARBA00000124"/>
    </source>
</evidence>
<evidence type="ECO:0000256" key="6">
    <source>
        <dbReference type="ARBA" id="ARBA00022622"/>
    </source>
</evidence>
<evidence type="ECO:0000256" key="13">
    <source>
        <dbReference type="SAM" id="MobiDB-lite"/>
    </source>
</evidence>
<keyword evidence="5" id="KW-1003">Cell membrane</keyword>
<evidence type="ECO:0000259" key="15">
    <source>
        <dbReference type="PROSITE" id="PS51762"/>
    </source>
</evidence>
<evidence type="ECO:0000256" key="7">
    <source>
        <dbReference type="ARBA" id="ARBA00022801"/>
    </source>
</evidence>
<evidence type="ECO:0000313" key="16">
    <source>
        <dbReference type="EMBL" id="RLL96683.1"/>
    </source>
</evidence>
<feature type="region of interest" description="Disordered" evidence="13">
    <location>
        <begin position="18"/>
        <end position="40"/>
    </location>
</feature>
<dbReference type="InterPro" id="IPR050546">
    <property type="entry name" value="Glycosyl_Hydrlase_16"/>
</dbReference>
<keyword evidence="11" id="KW-0326">Glycosidase</keyword>
<dbReference type="GO" id="GO:0030245">
    <property type="term" value="P:cellulose catabolic process"/>
    <property type="evidence" value="ECO:0007669"/>
    <property type="project" value="UniProtKB-KW"/>
</dbReference>
<keyword evidence="17" id="KW-1185">Reference proteome</keyword>
<sequence length="383" mass="43198">MADTSEFHQGEALYKVERNPTSHEIQSNKPCTDGSPAQCRRSDSKGWPRAVKILLPVAVACAVLAGVIVGAVLGTRDTDTRYPDYLPLDYFLVDEYHPSSFFDHFWHFTDEDPTYGFVEYVDRKQAESLNLIHSTDSSVSIRVDNKTRYAPRGRKSVRLESKKSYDTGLFIFDIIHTPYGCGTWPALWLADTYNWPLNGEIDVLETTNRATEGNVVTLHTDKGCSVKGRRKQLGSAQYSTCDDKHGNAGCAVQGRPATYGEEFNENGGGVYAVELREAGIRVWVFPRDSIPDDISNTERRPDPSSWGTALADFPSTHCDIPSHFSNQSIIVNIDLCGEMGAQREDYEDLYDCPATCEEFVAHNPQNFSQVYWEFRSFRIYHTR</sequence>